<dbReference type="Proteomes" id="UP000479000">
    <property type="component" value="Unassembled WGS sequence"/>
</dbReference>
<keyword evidence="3" id="KW-1185">Reference proteome</keyword>
<proteinExistence type="predicted"/>
<sequence>MSMSDPHTLTIMNAKSITELERGSIYCYIVCASWRCEEESKEGPWSGEIHKPHSSYILKSPVRKGQSRSWFSQTERREDSVARSRHGRPSSRSNDRNIPPPPLPFQRKYFRLHLRMSRQSENFATKLRLQDLWQHNKISTIPLVHIILVIHNILGRPNSLNCFKHTQQPLNARSCQSPDSTLRAREAGRLTLFAFPFDLQTSGKIWKLRPCVEKLENWTWMRPWGKPWTSIGVDYREPTLYGARGYPDDNFLSRYPISPKSRSASSPEPNLASMIRITDRKLSTHTRNLETTSSFDSFRALHEILRSTSSIETIKPSYMSARNTSTPLVILGKIRRISDNFYRVSINTINTIKTQKSSLPNIRSNSNAISDDSAKHRILVAIYRQWRMKPGSVKLCNGTVTGVRYQWFDTGSQSQSTI</sequence>
<feature type="non-terminal residue" evidence="2">
    <location>
        <position position="418"/>
    </location>
</feature>
<evidence type="ECO:0000313" key="2">
    <source>
        <dbReference type="EMBL" id="CAB0005502.1"/>
    </source>
</evidence>
<protein>
    <submittedName>
        <fullName evidence="2">Uncharacterized protein</fullName>
    </submittedName>
</protein>
<evidence type="ECO:0000313" key="3">
    <source>
        <dbReference type="Proteomes" id="UP000479000"/>
    </source>
</evidence>
<reference evidence="2 3" key="1">
    <citation type="submission" date="2020-02" db="EMBL/GenBank/DDBJ databases">
        <authorList>
            <person name="Ferguson B K."/>
        </authorList>
    </citation>
    <scope>NUCLEOTIDE SEQUENCE [LARGE SCALE GENOMIC DNA]</scope>
</reference>
<feature type="non-terminal residue" evidence="2">
    <location>
        <position position="1"/>
    </location>
</feature>
<dbReference type="EMBL" id="CADCXU010016510">
    <property type="protein sequence ID" value="CAB0005502.1"/>
    <property type="molecule type" value="Genomic_DNA"/>
</dbReference>
<evidence type="ECO:0000256" key="1">
    <source>
        <dbReference type="SAM" id="MobiDB-lite"/>
    </source>
</evidence>
<dbReference type="AlphaFoldDB" id="A0A6H5GPT3"/>
<accession>A0A6H5GPT3</accession>
<gene>
    <name evidence="2" type="ORF">NTEN_LOCUS10979</name>
</gene>
<name>A0A6H5GPT3_9HEMI</name>
<feature type="region of interest" description="Disordered" evidence="1">
    <location>
        <begin position="67"/>
        <end position="103"/>
    </location>
</feature>
<organism evidence="2 3">
    <name type="scientific">Nesidiocoris tenuis</name>
    <dbReference type="NCBI Taxonomy" id="355587"/>
    <lineage>
        <taxon>Eukaryota</taxon>
        <taxon>Metazoa</taxon>
        <taxon>Ecdysozoa</taxon>
        <taxon>Arthropoda</taxon>
        <taxon>Hexapoda</taxon>
        <taxon>Insecta</taxon>
        <taxon>Pterygota</taxon>
        <taxon>Neoptera</taxon>
        <taxon>Paraneoptera</taxon>
        <taxon>Hemiptera</taxon>
        <taxon>Heteroptera</taxon>
        <taxon>Panheteroptera</taxon>
        <taxon>Cimicomorpha</taxon>
        <taxon>Miridae</taxon>
        <taxon>Dicyphina</taxon>
        <taxon>Nesidiocoris</taxon>
    </lineage>
</organism>